<gene>
    <name evidence="3" type="ORF">F8A88_12675</name>
</gene>
<reference evidence="3 4" key="1">
    <citation type="journal article" date="2017" name="Int. J. Syst. Evol. Microbiol.">
        <title>Desulfovibrio senegalensis sp. nov., a mesophilic sulfate reducer isolated from marine sediment.</title>
        <authorList>
            <person name="Thioye A."/>
            <person name="Gam Z.B.A."/>
            <person name="Mbengue M."/>
            <person name="Cayol J.L."/>
            <person name="Joseph-Bartoli M."/>
            <person name="Toure-Kane C."/>
            <person name="Labat M."/>
        </authorList>
    </citation>
    <scope>NUCLEOTIDE SEQUENCE [LARGE SCALE GENOMIC DNA]</scope>
    <source>
        <strain evidence="3 4">DSM 101509</strain>
    </source>
</reference>
<organism evidence="3 4">
    <name type="scientific">Pseudodesulfovibrio senegalensis</name>
    <dbReference type="NCBI Taxonomy" id="1721087"/>
    <lineage>
        <taxon>Bacteria</taxon>
        <taxon>Pseudomonadati</taxon>
        <taxon>Thermodesulfobacteriota</taxon>
        <taxon>Desulfovibrionia</taxon>
        <taxon>Desulfovibrionales</taxon>
        <taxon>Desulfovibrionaceae</taxon>
    </lineage>
</organism>
<dbReference type="InterPro" id="IPR009061">
    <property type="entry name" value="DNA-bd_dom_put_sf"/>
</dbReference>
<evidence type="ECO:0000259" key="2">
    <source>
        <dbReference type="Pfam" id="PF13411"/>
    </source>
</evidence>
<dbReference type="Proteomes" id="UP000438699">
    <property type="component" value="Unassembled WGS sequence"/>
</dbReference>
<sequence length="203" mass="22200">MTGKKLLSVAEIARELELPESTVHYWKNRFAQHLPSVGRGRQKRFRPEAVEIFSVISTMLKEGHTARDVMEHLSQSYPLQADAVPAVGDAPASGSGVAVAGMDGAMKMASAIGLEIARSIGEGVRSVLAPGAADSAELDSIREEVQQAVSRISASTDDVDALRSENAELKEKLRIMEAELVRIRKDRREMEKYLLDKIKTVTT</sequence>
<dbReference type="GO" id="GO:0003677">
    <property type="term" value="F:DNA binding"/>
    <property type="evidence" value="ECO:0007669"/>
    <property type="project" value="InterPro"/>
</dbReference>
<accession>A0A6N6N1R6</accession>
<dbReference type="GO" id="GO:0006355">
    <property type="term" value="P:regulation of DNA-templated transcription"/>
    <property type="evidence" value="ECO:0007669"/>
    <property type="project" value="InterPro"/>
</dbReference>
<dbReference type="Pfam" id="PF13411">
    <property type="entry name" value="MerR_1"/>
    <property type="match status" value="1"/>
</dbReference>
<evidence type="ECO:0000256" key="1">
    <source>
        <dbReference type="SAM" id="Coils"/>
    </source>
</evidence>
<evidence type="ECO:0000313" key="3">
    <source>
        <dbReference type="EMBL" id="KAB1440800.1"/>
    </source>
</evidence>
<dbReference type="OrthoDB" id="5456394at2"/>
<keyword evidence="1" id="KW-0175">Coiled coil</keyword>
<keyword evidence="4" id="KW-1185">Reference proteome</keyword>
<dbReference type="Gene3D" id="1.10.1660.10">
    <property type="match status" value="1"/>
</dbReference>
<feature type="domain" description="HTH merR-type" evidence="2">
    <location>
        <begin position="8"/>
        <end position="75"/>
    </location>
</feature>
<dbReference type="EMBL" id="WAIE01000006">
    <property type="protein sequence ID" value="KAB1440800.1"/>
    <property type="molecule type" value="Genomic_DNA"/>
</dbReference>
<protein>
    <submittedName>
        <fullName evidence="3">MerR family transcriptional regulator</fullName>
    </submittedName>
</protein>
<dbReference type="AlphaFoldDB" id="A0A6N6N1R6"/>
<dbReference type="RefSeq" id="WP_151151544.1">
    <property type="nucleotide sequence ID" value="NZ_WAIE01000006.1"/>
</dbReference>
<dbReference type="InterPro" id="IPR000551">
    <property type="entry name" value="MerR-type_HTH_dom"/>
</dbReference>
<name>A0A6N6N1R6_9BACT</name>
<comment type="caution">
    <text evidence="3">The sequence shown here is derived from an EMBL/GenBank/DDBJ whole genome shotgun (WGS) entry which is preliminary data.</text>
</comment>
<dbReference type="SUPFAM" id="SSF46955">
    <property type="entry name" value="Putative DNA-binding domain"/>
    <property type="match status" value="1"/>
</dbReference>
<evidence type="ECO:0000313" key="4">
    <source>
        <dbReference type="Proteomes" id="UP000438699"/>
    </source>
</evidence>
<feature type="coiled-coil region" evidence="1">
    <location>
        <begin position="152"/>
        <end position="186"/>
    </location>
</feature>
<proteinExistence type="predicted"/>